<dbReference type="PROSITE" id="PS50222">
    <property type="entry name" value="EF_HAND_2"/>
    <property type="match status" value="1"/>
</dbReference>
<dbReference type="Proteomes" id="UP001148018">
    <property type="component" value="Unassembled WGS sequence"/>
</dbReference>
<dbReference type="Gene3D" id="1.10.238.10">
    <property type="entry name" value="EF-hand"/>
    <property type="match status" value="1"/>
</dbReference>
<gene>
    <name evidence="3" type="ORF">NHX12_025549</name>
</gene>
<sequence>MCSPEWTSKPSLDFLILDSDKGAMFPPHNSGQTGLDLVNIDQDNDLVSRKEFLREGEANLDNLLRSAGYFCVEDVIQGVPHPSVAEEPEAEDAADSSLSWLFGPGSPDLPWGSPLEGSPQAESVQDQTNQGHEGDLISLSVPSSPGKGAHRTSERCSHTTSTVLVDLLSDELPFSSASLLTPQGLGEDNPQGVTQESPESGAPPTAGNKTPESSPDTFHLHTDCVSTPLDVSDRALPLLDSEIPGCQVSGSLSPIAPPSSVTCPGEQLDSPEEKPESGLLAPAPTTAHLTSQGTGECESPAPCSTVSTPSDEGVLGAPGPSETACMVGVMDRQVSSGHEAMADQGSETKELPLPTSSPASPMNFAAGPDHTTRPPTQAPGPELDSPGSSSPEPPEWTIGKSRVDRTTLSKMVAPDSLPVVSTVTQKEESVSPLKAVFDALDQDGDGFVRIEEFMEFAAAYGADQVSVSVCVCVREREKFVVCQRCDVLNP</sequence>
<dbReference type="GO" id="GO:0032154">
    <property type="term" value="C:cleavage furrow"/>
    <property type="evidence" value="ECO:0007669"/>
    <property type="project" value="TreeGrafter"/>
</dbReference>
<organism evidence="3 4">
    <name type="scientific">Muraenolepis orangiensis</name>
    <name type="common">Patagonian moray cod</name>
    <dbReference type="NCBI Taxonomy" id="630683"/>
    <lineage>
        <taxon>Eukaryota</taxon>
        <taxon>Metazoa</taxon>
        <taxon>Chordata</taxon>
        <taxon>Craniata</taxon>
        <taxon>Vertebrata</taxon>
        <taxon>Euteleostomi</taxon>
        <taxon>Actinopterygii</taxon>
        <taxon>Neopterygii</taxon>
        <taxon>Teleostei</taxon>
        <taxon>Neoteleostei</taxon>
        <taxon>Acanthomorphata</taxon>
        <taxon>Zeiogadaria</taxon>
        <taxon>Gadariae</taxon>
        <taxon>Gadiformes</taxon>
        <taxon>Muraenolepidoidei</taxon>
        <taxon>Muraenolepididae</taxon>
        <taxon>Muraenolepis</taxon>
    </lineage>
</organism>
<evidence type="ECO:0000259" key="2">
    <source>
        <dbReference type="PROSITE" id="PS50222"/>
    </source>
</evidence>
<name>A0A9Q0IPR3_9TELE</name>
<dbReference type="GO" id="GO:0032465">
    <property type="term" value="P:regulation of cytokinesis"/>
    <property type="evidence" value="ECO:0007669"/>
    <property type="project" value="TreeGrafter"/>
</dbReference>
<dbReference type="GO" id="GO:0030496">
    <property type="term" value="C:midbody"/>
    <property type="evidence" value="ECO:0007669"/>
    <property type="project" value="TreeGrafter"/>
</dbReference>
<comment type="caution">
    <text evidence="3">The sequence shown here is derived from an EMBL/GenBank/DDBJ whole genome shotgun (WGS) entry which is preliminary data.</text>
</comment>
<evidence type="ECO:0000313" key="3">
    <source>
        <dbReference type="EMBL" id="KAJ3608502.1"/>
    </source>
</evidence>
<dbReference type="GO" id="GO:0032456">
    <property type="term" value="P:endocytic recycling"/>
    <property type="evidence" value="ECO:0007669"/>
    <property type="project" value="TreeGrafter"/>
</dbReference>
<proteinExistence type="predicted"/>
<feature type="region of interest" description="Disordered" evidence="1">
    <location>
        <begin position="249"/>
        <end position="399"/>
    </location>
</feature>
<evidence type="ECO:0000313" key="4">
    <source>
        <dbReference type="Proteomes" id="UP001148018"/>
    </source>
</evidence>
<feature type="region of interest" description="Disordered" evidence="1">
    <location>
        <begin position="178"/>
        <end position="221"/>
    </location>
</feature>
<accession>A0A9Q0IPR3</accession>
<feature type="compositionally biased region" description="Polar residues" evidence="1">
    <location>
        <begin position="120"/>
        <end position="131"/>
    </location>
</feature>
<dbReference type="SUPFAM" id="SSF47473">
    <property type="entry name" value="EF-hand"/>
    <property type="match status" value="1"/>
</dbReference>
<dbReference type="GO" id="GO:0005509">
    <property type="term" value="F:calcium ion binding"/>
    <property type="evidence" value="ECO:0007669"/>
    <property type="project" value="InterPro"/>
</dbReference>
<dbReference type="InterPro" id="IPR011992">
    <property type="entry name" value="EF-hand-dom_pair"/>
</dbReference>
<dbReference type="AlphaFoldDB" id="A0A9Q0IPR3"/>
<dbReference type="EMBL" id="JANIIK010000040">
    <property type="protein sequence ID" value="KAJ3608502.1"/>
    <property type="molecule type" value="Genomic_DNA"/>
</dbReference>
<dbReference type="GO" id="GO:0055038">
    <property type="term" value="C:recycling endosome membrane"/>
    <property type="evidence" value="ECO:0007669"/>
    <property type="project" value="TreeGrafter"/>
</dbReference>
<feature type="compositionally biased region" description="Low complexity" evidence="1">
    <location>
        <begin position="379"/>
        <end position="390"/>
    </location>
</feature>
<reference evidence="3" key="1">
    <citation type="submission" date="2022-07" db="EMBL/GenBank/DDBJ databases">
        <title>Chromosome-level genome of Muraenolepis orangiensis.</title>
        <authorList>
            <person name="Kim J."/>
        </authorList>
    </citation>
    <scope>NUCLEOTIDE SEQUENCE</scope>
    <source>
        <strain evidence="3">KU_S4_2022</strain>
        <tissue evidence="3">Muscle</tissue>
    </source>
</reference>
<feature type="domain" description="EF-hand" evidence="2">
    <location>
        <begin position="428"/>
        <end position="463"/>
    </location>
</feature>
<dbReference type="InterPro" id="IPR002048">
    <property type="entry name" value="EF_hand_dom"/>
</dbReference>
<feature type="compositionally biased region" description="Polar residues" evidence="1">
    <location>
        <begin position="207"/>
        <end position="216"/>
    </location>
</feature>
<dbReference type="PANTHER" id="PTHR15726:SF6">
    <property type="entry name" value="RAB11 FAMILY-INTERACTING PROTEIN 3"/>
    <property type="match status" value="1"/>
</dbReference>
<dbReference type="PANTHER" id="PTHR15726">
    <property type="entry name" value="RAB11-FAMILY INTERACTING PROTEIN"/>
    <property type="match status" value="1"/>
</dbReference>
<protein>
    <recommendedName>
        <fullName evidence="2">EF-hand domain-containing protein</fullName>
    </recommendedName>
</protein>
<dbReference type="InterPro" id="IPR051977">
    <property type="entry name" value="Rab11-interacting_regulator"/>
</dbReference>
<keyword evidence="4" id="KW-1185">Reference proteome</keyword>
<feature type="region of interest" description="Disordered" evidence="1">
    <location>
        <begin position="85"/>
        <end position="158"/>
    </location>
</feature>
<dbReference type="GO" id="GO:0030139">
    <property type="term" value="C:endocytic vesicle"/>
    <property type="evidence" value="ECO:0007669"/>
    <property type="project" value="TreeGrafter"/>
</dbReference>
<evidence type="ECO:0000256" key="1">
    <source>
        <dbReference type="SAM" id="MobiDB-lite"/>
    </source>
</evidence>
<dbReference type="OrthoDB" id="418358at2759"/>